<keyword evidence="4" id="KW-1185">Reference proteome</keyword>
<feature type="coiled-coil region" evidence="1">
    <location>
        <begin position="285"/>
        <end position="312"/>
    </location>
</feature>
<feature type="region of interest" description="Disordered" evidence="2">
    <location>
        <begin position="322"/>
        <end position="356"/>
    </location>
</feature>
<dbReference type="Proteomes" id="UP001321473">
    <property type="component" value="Unassembled WGS sequence"/>
</dbReference>
<feature type="compositionally biased region" description="Low complexity" evidence="2">
    <location>
        <begin position="41"/>
        <end position="60"/>
    </location>
</feature>
<evidence type="ECO:0000256" key="1">
    <source>
        <dbReference type="SAM" id="Coils"/>
    </source>
</evidence>
<keyword evidence="1" id="KW-0175">Coiled coil</keyword>
<feature type="coiled-coil region" evidence="1">
    <location>
        <begin position="138"/>
        <end position="165"/>
    </location>
</feature>
<evidence type="ECO:0000256" key="2">
    <source>
        <dbReference type="SAM" id="MobiDB-lite"/>
    </source>
</evidence>
<feature type="region of interest" description="Disordered" evidence="2">
    <location>
        <begin position="1"/>
        <end position="119"/>
    </location>
</feature>
<comment type="caution">
    <text evidence="3">The sequence shown here is derived from an EMBL/GenBank/DDBJ whole genome shotgun (WGS) entry which is preliminary data.</text>
</comment>
<name>A0AAQ4EE90_AMBAM</name>
<reference evidence="3 4" key="1">
    <citation type="journal article" date="2023" name="Arcadia Sci">
        <title>De novo assembly of a long-read Amblyomma americanum tick genome.</title>
        <authorList>
            <person name="Chou S."/>
            <person name="Poskanzer K.E."/>
            <person name="Rollins M."/>
            <person name="Thuy-Boun P.S."/>
        </authorList>
    </citation>
    <scope>NUCLEOTIDE SEQUENCE [LARGE SCALE GENOMIC DNA]</scope>
    <source>
        <strain evidence="3">F_SG_1</strain>
        <tissue evidence="3">Salivary glands</tissue>
    </source>
</reference>
<protein>
    <submittedName>
        <fullName evidence="3">Uncharacterized protein</fullName>
    </submittedName>
</protein>
<organism evidence="3 4">
    <name type="scientific">Amblyomma americanum</name>
    <name type="common">Lone star tick</name>
    <dbReference type="NCBI Taxonomy" id="6943"/>
    <lineage>
        <taxon>Eukaryota</taxon>
        <taxon>Metazoa</taxon>
        <taxon>Ecdysozoa</taxon>
        <taxon>Arthropoda</taxon>
        <taxon>Chelicerata</taxon>
        <taxon>Arachnida</taxon>
        <taxon>Acari</taxon>
        <taxon>Parasitiformes</taxon>
        <taxon>Ixodida</taxon>
        <taxon>Ixodoidea</taxon>
        <taxon>Ixodidae</taxon>
        <taxon>Amblyomminae</taxon>
        <taxon>Amblyomma</taxon>
    </lineage>
</organism>
<dbReference type="AlphaFoldDB" id="A0AAQ4EE90"/>
<feature type="region of interest" description="Disordered" evidence="2">
    <location>
        <begin position="175"/>
        <end position="199"/>
    </location>
</feature>
<accession>A0AAQ4EE90</accession>
<gene>
    <name evidence="3" type="ORF">V5799_012502</name>
</gene>
<evidence type="ECO:0000313" key="4">
    <source>
        <dbReference type="Proteomes" id="UP001321473"/>
    </source>
</evidence>
<proteinExistence type="predicted"/>
<feature type="compositionally biased region" description="Polar residues" evidence="2">
    <location>
        <begin position="100"/>
        <end position="111"/>
    </location>
</feature>
<evidence type="ECO:0000313" key="3">
    <source>
        <dbReference type="EMBL" id="KAK8772964.1"/>
    </source>
</evidence>
<sequence length="445" mass="49784">MRQDSFPRLVSGTGSGGHGQFTGRSNSRRRSGSRDRLSCKGPSSSQGRSSFRGRSGSRGRSSSRDHSSSRKRSASRGRDNTGTKWNIGARPKIEGRSECHQQGSTPTTDKTNVPDDHKRVSFVDKVSHTHPPGGSEDILQLKRMVEKLTGAVTALQNENAELRKQLPLKIQIDKKRQEAEKPPHNTQESTMVVEKSLPSPSKRKLLEGAQPELTLEEVCHKLETNIQTQIQALDTKIQAQFQALETNMQNQIQSTDKTNVPDDHKRVSFVDKVSHTHPPGGSEDILQLKRMVEKLTGAVTALQNENAELRKQLPLKIQIDKKRQEAEKPPHNTQESTMVVEKSLPSPSKRKSLEGAQPELTLEEVCHKLETNIQTQIQALDTKIQAQFQALETNMQNQIQSILSAIQGLTDVTQGHRNELLAINIWQQTVEHTIQQIQHGHIHKE</sequence>
<dbReference type="EMBL" id="JARKHS020017477">
    <property type="protein sequence ID" value="KAK8772964.1"/>
    <property type="molecule type" value="Genomic_DNA"/>
</dbReference>